<dbReference type="PANTHER" id="PTHR10721:SF1">
    <property type="entry name" value="MITOCHONDRIAL IMPORT INNER MEMBRANE TRANSLOCASE SUBUNIT TIM44"/>
    <property type="match status" value="1"/>
</dbReference>
<comment type="subcellular location">
    <subcellularLocation>
        <location evidence="1">Mitochondrion inner membrane</location>
        <topology evidence="1">Peripheral membrane protein</topology>
    </subcellularLocation>
</comment>
<evidence type="ECO:0000313" key="17">
    <source>
        <dbReference type="EMBL" id="KZS94382.1"/>
    </source>
</evidence>
<dbReference type="GO" id="GO:0051087">
    <property type="term" value="F:protein-folding chaperone binding"/>
    <property type="evidence" value="ECO:0007669"/>
    <property type="project" value="InterPro"/>
</dbReference>
<dbReference type="SMART" id="SM00978">
    <property type="entry name" value="Tim44"/>
    <property type="match status" value="1"/>
</dbReference>
<evidence type="ECO:0000313" key="18">
    <source>
        <dbReference type="Proteomes" id="UP000076722"/>
    </source>
</evidence>
<evidence type="ECO:0000256" key="12">
    <source>
        <dbReference type="ARBA" id="ARBA00074309"/>
    </source>
</evidence>
<sequence>MQPRLRRALQSAERNGPFRVASGSSSSFRSLRVKSRTFHSSTRRLDELPKSPFQTFVDVLKEEIQKNRKLQENMKQLSGDVDKLQDSEALKKTKELYERARLTSSIRENPRLRAAAEELRKQGVKMNDAVAEALKSMEESEIMKTISRASAAVSKQIADSTEPIRNTAAYKVLSETVIDALDDSGSSKHAGYEEKEARRRRRQKRLEKAGKAAGLNTRTRVKADENAGSSVVVHADNAKREAWDNLKQSNPLLRRFYDLRQQYDESENPVISSMRSVTSTIGSWFDENETAQVTRLIKMMDPTFTTESFLRDLREYIVPEVVDAYLSADRESLQQWCGEATYNVLWATMEQYLKQGLISESRVLDIRNVDIVQGKLLENDVPAWIISFQTQEVLLFRDARTRDIKVGAEDKVEQCTYVAVLTRMEAELDNELTGGWKVVEMARRSARQFL</sequence>
<keyword evidence="9 13" id="KW-0811">Translocation</keyword>
<keyword evidence="8" id="KW-0809">Transit peptide</keyword>
<gene>
    <name evidence="17" type="ORF">SISNIDRAFT_453280</name>
</gene>
<keyword evidence="4" id="KW-0547">Nucleotide-binding</keyword>
<evidence type="ECO:0000256" key="11">
    <source>
        <dbReference type="ARBA" id="ARBA00023136"/>
    </source>
</evidence>
<evidence type="ECO:0000256" key="4">
    <source>
        <dbReference type="ARBA" id="ARBA00022741"/>
    </source>
</evidence>
<dbReference type="PIRSF" id="PIRSF037871">
    <property type="entry name" value="TIM44"/>
    <property type="match status" value="1"/>
</dbReference>
<keyword evidence="10 13" id="KW-0496">Mitochondrion</keyword>
<evidence type="ECO:0000256" key="7">
    <source>
        <dbReference type="ARBA" id="ARBA00022927"/>
    </source>
</evidence>
<dbReference type="Proteomes" id="UP000076722">
    <property type="component" value="Unassembled WGS sequence"/>
</dbReference>
<keyword evidence="18" id="KW-1185">Reference proteome</keyword>
<evidence type="ECO:0000256" key="6">
    <source>
        <dbReference type="ARBA" id="ARBA00022840"/>
    </source>
</evidence>
<reference evidence="17 18" key="1">
    <citation type="journal article" date="2016" name="Mol. Biol. Evol.">
        <title>Comparative Genomics of Early-Diverging Mushroom-Forming Fungi Provides Insights into the Origins of Lignocellulose Decay Capabilities.</title>
        <authorList>
            <person name="Nagy L.G."/>
            <person name="Riley R."/>
            <person name="Tritt A."/>
            <person name="Adam C."/>
            <person name="Daum C."/>
            <person name="Floudas D."/>
            <person name="Sun H."/>
            <person name="Yadav J.S."/>
            <person name="Pangilinan J."/>
            <person name="Larsson K.H."/>
            <person name="Matsuura K."/>
            <person name="Barry K."/>
            <person name="Labutti K."/>
            <person name="Kuo R."/>
            <person name="Ohm R.A."/>
            <person name="Bhattacharya S.S."/>
            <person name="Shirouzu T."/>
            <person name="Yoshinaga Y."/>
            <person name="Martin F.M."/>
            <person name="Grigoriev I.V."/>
            <person name="Hibbett D.S."/>
        </authorList>
    </citation>
    <scope>NUCLEOTIDE SEQUENCE [LARGE SCALE GENOMIC DNA]</scope>
    <source>
        <strain evidence="17 18">HHB9708</strain>
    </source>
</reference>
<name>A0A164VQX2_9AGAM</name>
<dbReference type="SUPFAM" id="SSF54427">
    <property type="entry name" value="NTF2-like"/>
    <property type="match status" value="1"/>
</dbReference>
<evidence type="ECO:0000256" key="3">
    <source>
        <dbReference type="ARBA" id="ARBA00022448"/>
    </source>
</evidence>
<dbReference type="PANTHER" id="PTHR10721">
    <property type="entry name" value="MITOCHONDRIAL IMPORT INNER MEMBRANE TRANSLOCASE SUBUNIT TIM44"/>
    <property type="match status" value="1"/>
</dbReference>
<evidence type="ECO:0000256" key="2">
    <source>
        <dbReference type="ARBA" id="ARBA00009597"/>
    </source>
</evidence>
<comment type="function">
    <text evidence="13">Essential component of the PAM complex, a complex required for the translocation of transit peptide-containing proteins from the inner membrane into the mitochondrial matrix in an ATP-dependent manner.</text>
</comment>
<keyword evidence="11 13" id="KW-0472">Membrane</keyword>
<dbReference type="InterPro" id="IPR039544">
    <property type="entry name" value="Tim44-like"/>
</dbReference>
<dbReference type="Pfam" id="PF04280">
    <property type="entry name" value="Tim44"/>
    <property type="match status" value="1"/>
</dbReference>
<keyword evidence="7 13" id="KW-0653">Protein transport</keyword>
<keyword evidence="5 13" id="KW-0999">Mitochondrion inner membrane</keyword>
<keyword evidence="6" id="KW-0067">ATP-binding</keyword>
<dbReference type="GO" id="GO:0005524">
    <property type="term" value="F:ATP binding"/>
    <property type="evidence" value="ECO:0007669"/>
    <property type="project" value="UniProtKB-KW"/>
</dbReference>
<protein>
    <recommendedName>
        <fullName evidence="12 13">Mitochondrial import inner membrane translocase subunit TIM44</fullName>
    </recommendedName>
</protein>
<evidence type="ECO:0000256" key="15">
    <source>
        <dbReference type="SAM" id="MobiDB-lite"/>
    </source>
</evidence>
<feature type="region of interest" description="Disordered" evidence="15">
    <location>
        <begin position="183"/>
        <end position="213"/>
    </location>
</feature>
<dbReference type="OrthoDB" id="10265990at2759"/>
<dbReference type="EMBL" id="KV419404">
    <property type="protein sequence ID" value="KZS94382.1"/>
    <property type="molecule type" value="Genomic_DNA"/>
</dbReference>
<evidence type="ECO:0000259" key="16">
    <source>
        <dbReference type="SMART" id="SM00978"/>
    </source>
</evidence>
<evidence type="ECO:0000256" key="5">
    <source>
        <dbReference type="ARBA" id="ARBA00022792"/>
    </source>
</evidence>
<evidence type="ECO:0000256" key="9">
    <source>
        <dbReference type="ARBA" id="ARBA00023010"/>
    </source>
</evidence>
<proteinExistence type="inferred from homology"/>
<evidence type="ECO:0000256" key="14">
    <source>
        <dbReference type="SAM" id="Coils"/>
    </source>
</evidence>
<evidence type="ECO:0000256" key="8">
    <source>
        <dbReference type="ARBA" id="ARBA00022946"/>
    </source>
</evidence>
<dbReference type="GO" id="GO:0005743">
    <property type="term" value="C:mitochondrial inner membrane"/>
    <property type="evidence" value="ECO:0007669"/>
    <property type="project" value="UniProtKB-SubCell"/>
</dbReference>
<dbReference type="InterPro" id="IPR007379">
    <property type="entry name" value="Tim44-like_dom"/>
</dbReference>
<dbReference type="FunFam" id="3.10.450.240:FF:000002">
    <property type="entry name" value="Mitochondrial import inner membrane translocase subunit TIM44"/>
    <property type="match status" value="1"/>
</dbReference>
<accession>A0A164VQX2</accession>
<dbReference type="InterPro" id="IPR017303">
    <property type="entry name" value="Tim44"/>
</dbReference>
<organism evidence="17 18">
    <name type="scientific">Sistotremastrum niveocremeum HHB9708</name>
    <dbReference type="NCBI Taxonomy" id="1314777"/>
    <lineage>
        <taxon>Eukaryota</taxon>
        <taxon>Fungi</taxon>
        <taxon>Dikarya</taxon>
        <taxon>Basidiomycota</taxon>
        <taxon>Agaricomycotina</taxon>
        <taxon>Agaricomycetes</taxon>
        <taxon>Sistotremastrales</taxon>
        <taxon>Sistotremastraceae</taxon>
        <taxon>Sertulicium</taxon>
        <taxon>Sertulicium niveocremeum</taxon>
    </lineage>
</organism>
<dbReference type="Gene3D" id="3.10.450.240">
    <property type="match status" value="1"/>
</dbReference>
<feature type="coiled-coil region" evidence="14">
    <location>
        <begin position="60"/>
        <end position="87"/>
    </location>
</feature>
<dbReference type="GO" id="GO:0030150">
    <property type="term" value="P:protein import into mitochondrial matrix"/>
    <property type="evidence" value="ECO:0007669"/>
    <property type="project" value="InterPro"/>
</dbReference>
<dbReference type="AlphaFoldDB" id="A0A164VQX2"/>
<dbReference type="STRING" id="1314777.A0A164VQX2"/>
<evidence type="ECO:0000256" key="10">
    <source>
        <dbReference type="ARBA" id="ARBA00023128"/>
    </source>
</evidence>
<dbReference type="InterPro" id="IPR032710">
    <property type="entry name" value="NTF2-like_dom_sf"/>
</dbReference>
<feature type="region of interest" description="Disordered" evidence="15">
    <location>
        <begin position="1"/>
        <end position="32"/>
    </location>
</feature>
<keyword evidence="3 13" id="KW-0813">Transport</keyword>
<evidence type="ECO:0000256" key="1">
    <source>
        <dbReference type="ARBA" id="ARBA00004637"/>
    </source>
</evidence>
<comment type="similarity">
    <text evidence="2 13">Belongs to the Tim44 family.</text>
</comment>
<feature type="compositionally biased region" description="Low complexity" evidence="15">
    <location>
        <begin position="19"/>
        <end position="30"/>
    </location>
</feature>
<evidence type="ECO:0000256" key="13">
    <source>
        <dbReference type="PIRNR" id="PIRNR037871"/>
    </source>
</evidence>
<feature type="domain" description="Tim44-like" evidence="16">
    <location>
        <begin position="290"/>
        <end position="443"/>
    </location>
</feature>
<keyword evidence="14" id="KW-0175">Coiled coil</keyword>